<dbReference type="OrthoDB" id="10371646at2759"/>
<dbReference type="Proteomes" id="UP000030703">
    <property type="component" value="Unassembled WGS sequence"/>
</dbReference>
<protein>
    <submittedName>
        <fullName evidence="1">Uncharacterized protein</fullName>
    </submittedName>
</protein>
<dbReference type="VEuPathDB" id="FungiDB:FOMG_19424"/>
<accession>W9YW72</accession>
<reference evidence="1" key="1">
    <citation type="submission" date="2012-04" db="EMBL/GenBank/DDBJ databases">
        <title>The Genome Sequence of Fusarium oxysporum melonis.</title>
        <authorList>
            <consortium name="The Broad Institute Genome Sequencing Platform"/>
            <person name="Ma L.-J."/>
            <person name="Gale L.R."/>
            <person name="Schwartz D.C."/>
            <person name="Zhou S."/>
            <person name="Corby-Kistler H."/>
            <person name="Young S.K."/>
            <person name="Zeng Q."/>
            <person name="Gargeya S."/>
            <person name="Fitzgerald M."/>
            <person name="Haas B."/>
            <person name="Abouelleil A."/>
            <person name="Alvarado L."/>
            <person name="Arachchi H.M."/>
            <person name="Berlin A."/>
            <person name="Brown A."/>
            <person name="Chapman S.B."/>
            <person name="Chen Z."/>
            <person name="Dunbar C."/>
            <person name="Freedman E."/>
            <person name="Gearin G."/>
            <person name="Goldberg J."/>
            <person name="Griggs A."/>
            <person name="Gujja S."/>
            <person name="Heiman D."/>
            <person name="Howarth C."/>
            <person name="Larson L."/>
            <person name="Lui A."/>
            <person name="MacDonald P.J.P."/>
            <person name="Montmayeur A."/>
            <person name="Murphy C."/>
            <person name="Neiman D."/>
            <person name="Pearson M."/>
            <person name="Priest M."/>
            <person name="Roberts A."/>
            <person name="Saif S."/>
            <person name="Shea T."/>
            <person name="Shenoy N."/>
            <person name="Sisk P."/>
            <person name="Stolte C."/>
            <person name="Sykes S."/>
            <person name="Wortman J."/>
            <person name="Nusbaum C."/>
            <person name="Birren B."/>
        </authorList>
    </citation>
    <scope>NUCLEOTIDE SEQUENCE</scope>
    <source>
        <strain evidence="1">26406</strain>
    </source>
</reference>
<sequence length="222" mass="24089">MNVNGQIVPLTTAAPAATLAPTAGGFGIYVDPTTATQPAPLNPSNQAIQGNILATQTNNPSYQPRLHLANQPPLAMNYYWQQYTAPGDPRTVQQLQQQNPAAYQAAVQTSYRPQGDPAAVYRGPAGVQVQGEWHAGYLQHVYAQQSGRPNPDINPLWSQNILVGADQRYRAGGYVVPGVQYPTPAVGMNTFQPTIMSAQQGGFQVCNVDQRGYVQWIWQGNQ</sequence>
<dbReference type="HOGENOM" id="CLU_114629_0_0_1"/>
<organism evidence="1">
    <name type="scientific">Fusarium oxysporum f. sp. melonis 26406</name>
    <dbReference type="NCBI Taxonomy" id="1089452"/>
    <lineage>
        <taxon>Eukaryota</taxon>
        <taxon>Fungi</taxon>
        <taxon>Dikarya</taxon>
        <taxon>Ascomycota</taxon>
        <taxon>Pezizomycotina</taxon>
        <taxon>Sordariomycetes</taxon>
        <taxon>Hypocreomycetidae</taxon>
        <taxon>Hypocreales</taxon>
        <taxon>Nectriaceae</taxon>
        <taxon>Fusarium</taxon>
        <taxon>Fusarium oxysporum species complex</taxon>
    </lineage>
</organism>
<dbReference type="EMBL" id="KI980544">
    <property type="protein sequence ID" value="EXK23819.1"/>
    <property type="molecule type" value="Genomic_DNA"/>
</dbReference>
<name>W9YW72_FUSOX</name>
<evidence type="ECO:0000313" key="1">
    <source>
        <dbReference type="EMBL" id="EXK23819.1"/>
    </source>
</evidence>
<reference evidence="1" key="2">
    <citation type="submission" date="2014-02" db="EMBL/GenBank/DDBJ databases">
        <title>Annotation of the Genome Sequence of Fusarium oxysporum f. sp. melonis 26406.</title>
        <authorList>
            <consortium name="The Broad Institute Genomics Platform"/>
            <person name="Ma L.-J."/>
            <person name="Corby-Kistler H."/>
            <person name="Broz K."/>
            <person name="Gale L.R."/>
            <person name="Jonkers W."/>
            <person name="O'Donnell K."/>
            <person name="Ploetz R."/>
            <person name="Steinberg C."/>
            <person name="Schwartz D.C."/>
            <person name="VanEtten H."/>
            <person name="Zhou S."/>
            <person name="Young S.K."/>
            <person name="Zeng Q."/>
            <person name="Gargeya S."/>
            <person name="Fitzgerald M."/>
            <person name="Abouelleil A."/>
            <person name="Alvarado L."/>
            <person name="Chapman S.B."/>
            <person name="Gainer-Dewar J."/>
            <person name="Goldberg J."/>
            <person name="Griggs A."/>
            <person name="Gujja S."/>
            <person name="Hansen M."/>
            <person name="Howarth C."/>
            <person name="Imamovic A."/>
            <person name="Ireland A."/>
            <person name="Larimer J."/>
            <person name="McCowan C."/>
            <person name="Murphy C."/>
            <person name="Pearson M."/>
            <person name="Poon T.W."/>
            <person name="Priest M."/>
            <person name="Roberts A."/>
            <person name="Saif S."/>
            <person name="Shea T."/>
            <person name="Sykes S."/>
            <person name="Wortman J."/>
            <person name="Nusbaum C."/>
            <person name="Birren B."/>
        </authorList>
    </citation>
    <scope>NUCLEOTIDE SEQUENCE</scope>
    <source>
        <strain evidence="1">26406</strain>
    </source>
</reference>
<proteinExistence type="predicted"/>
<dbReference type="AlphaFoldDB" id="W9YW72"/>
<gene>
    <name evidence="1" type="ORF">FOMG_19424</name>
</gene>